<keyword evidence="4" id="KW-0378">Hydrolase</keyword>
<dbReference type="InterPro" id="IPR055414">
    <property type="entry name" value="LRR_R13L4/SHOC2-like"/>
</dbReference>
<keyword evidence="4" id="KW-0064">Aspartyl protease</keyword>
<feature type="region of interest" description="Disordered" evidence="9">
    <location>
        <begin position="91"/>
        <end position="128"/>
    </location>
</feature>
<evidence type="ECO:0000256" key="2">
    <source>
        <dbReference type="ARBA" id="ARBA00022614"/>
    </source>
</evidence>
<dbReference type="PROSITE" id="PS51450">
    <property type="entry name" value="LRR"/>
    <property type="match status" value="1"/>
</dbReference>
<dbReference type="SUPFAM" id="SSF52540">
    <property type="entry name" value="P-loop containing nucleoside triphosphate hydrolases"/>
    <property type="match status" value="1"/>
</dbReference>
<dbReference type="Pfam" id="PF13976">
    <property type="entry name" value="gag_pre-integrs"/>
    <property type="match status" value="1"/>
</dbReference>
<dbReference type="GO" id="GO:0007165">
    <property type="term" value="P:signal transduction"/>
    <property type="evidence" value="ECO:0007669"/>
    <property type="project" value="InterPro"/>
</dbReference>
<keyword evidence="7" id="KW-0175">Coiled coil</keyword>
<dbReference type="InterPro" id="IPR035897">
    <property type="entry name" value="Toll_tir_struct_dom_sf"/>
</dbReference>
<dbReference type="InterPro" id="IPR002182">
    <property type="entry name" value="NB-ARC"/>
</dbReference>
<feature type="domain" description="TIR" evidence="10">
    <location>
        <begin position="670"/>
        <end position="840"/>
    </location>
</feature>
<dbReference type="SUPFAM" id="SSF52200">
    <property type="entry name" value="Toll/Interleukin receptor TIR domain"/>
    <property type="match status" value="1"/>
</dbReference>
<dbReference type="SMART" id="SM00255">
    <property type="entry name" value="TIR"/>
    <property type="match status" value="1"/>
</dbReference>
<dbReference type="SMART" id="SM00369">
    <property type="entry name" value="LRR_TYP"/>
    <property type="match status" value="3"/>
</dbReference>
<dbReference type="Gene3D" id="1.10.8.430">
    <property type="entry name" value="Helical domain of apoptotic protease-activating factors"/>
    <property type="match status" value="1"/>
</dbReference>
<dbReference type="Gene3D" id="3.80.10.10">
    <property type="entry name" value="Ribonuclease Inhibitor"/>
    <property type="match status" value="3"/>
</dbReference>
<accession>A0A2G2Y4V4</accession>
<keyword evidence="4" id="KW-0645">Protease</keyword>
<evidence type="ECO:0000256" key="7">
    <source>
        <dbReference type="ARBA" id="ARBA00023054"/>
    </source>
</evidence>
<dbReference type="FunFam" id="3.40.50.10140:FF:000007">
    <property type="entry name" value="Disease resistance protein (TIR-NBS-LRR class)"/>
    <property type="match status" value="1"/>
</dbReference>
<dbReference type="InterPro" id="IPR013103">
    <property type="entry name" value="RVT_2"/>
</dbReference>
<reference evidence="11 12" key="2">
    <citation type="journal article" date="2017" name="Genome Biol.">
        <title>New reference genome sequences of hot pepper reveal the massive evolution of plant disease-resistance genes by retroduplication.</title>
        <authorList>
            <person name="Kim S."/>
            <person name="Park J."/>
            <person name="Yeom S.I."/>
            <person name="Kim Y.M."/>
            <person name="Seo E."/>
            <person name="Kim K.T."/>
            <person name="Kim M.S."/>
            <person name="Lee J.M."/>
            <person name="Cheong K."/>
            <person name="Shin H.S."/>
            <person name="Kim S.B."/>
            <person name="Han K."/>
            <person name="Lee J."/>
            <person name="Park M."/>
            <person name="Lee H.A."/>
            <person name="Lee H.Y."/>
            <person name="Lee Y."/>
            <person name="Oh S."/>
            <person name="Lee J.H."/>
            <person name="Choi E."/>
            <person name="Choi E."/>
            <person name="Lee S.E."/>
            <person name="Jeon J."/>
            <person name="Kim H."/>
            <person name="Choi G."/>
            <person name="Song H."/>
            <person name="Lee J."/>
            <person name="Lee S.C."/>
            <person name="Kwon J.K."/>
            <person name="Lee H.Y."/>
            <person name="Koo N."/>
            <person name="Hong Y."/>
            <person name="Kim R.W."/>
            <person name="Kang W.H."/>
            <person name="Huh J.H."/>
            <person name="Kang B.C."/>
            <person name="Yang T.J."/>
            <person name="Lee Y.H."/>
            <person name="Bennetzen J.L."/>
            <person name="Choi D."/>
        </authorList>
    </citation>
    <scope>NUCLEOTIDE SEQUENCE [LARGE SCALE GENOMIC DNA]</scope>
    <source>
        <strain evidence="12">cv. CM334</strain>
    </source>
</reference>
<keyword evidence="5" id="KW-0611">Plant defense</keyword>
<dbReference type="Gramene" id="PHT64729">
    <property type="protein sequence ID" value="PHT64729"/>
    <property type="gene ID" value="T459_29154"/>
</dbReference>
<dbReference type="Pfam" id="PF23598">
    <property type="entry name" value="LRR_14"/>
    <property type="match status" value="1"/>
</dbReference>
<evidence type="ECO:0000256" key="3">
    <source>
        <dbReference type="ARBA" id="ARBA00022737"/>
    </source>
</evidence>
<dbReference type="PANTHER" id="PTHR11017">
    <property type="entry name" value="LEUCINE-RICH REPEAT-CONTAINING PROTEIN"/>
    <property type="match status" value="1"/>
</dbReference>
<keyword evidence="6" id="KW-0520">NAD</keyword>
<dbReference type="GO" id="GO:0006952">
    <property type="term" value="P:defense response"/>
    <property type="evidence" value="ECO:0007669"/>
    <property type="project" value="UniProtKB-KW"/>
</dbReference>
<dbReference type="CDD" id="cd09272">
    <property type="entry name" value="RNase_HI_RT_Ty1"/>
    <property type="match status" value="2"/>
</dbReference>
<dbReference type="GO" id="GO:0016020">
    <property type="term" value="C:membrane"/>
    <property type="evidence" value="ECO:0007669"/>
    <property type="project" value="UniProtKB-SubCell"/>
</dbReference>
<dbReference type="Pfam" id="PF14223">
    <property type="entry name" value="Retrotran_gag_2"/>
    <property type="match status" value="1"/>
</dbReference>
<gene>
    <name evidence="11" type="ORF">T459_29154</name>
</gene>
<feature type="compositionally biased region" description="Basic and acidic residues" evidence="9">
    <location>
        <begin position="94"/>
        <end position="114"/>
    </location>
</feature>
<dbReference type="GO" id="GO:0005524">
    <property type="term" value="F:ATP binding"/>
    <property type="evidence" value="ECO:0007669"/>
    <property type="project" value="UniProtKB-KW"/>
</dbReference>
<dbReference type="SUPFAM" id="SSF52058">
    <property type="entry name" value="L domain-like"/>
    <property type="match status" value="1"/>
</dbReference>
<dbReference type="InterPro" id="IPR042197">
    <property type="entry name" value="Apaf_helical"/>
</dbReference>
<evidence type="ECO:0000256" key="5">
    <source>
        <dbReference type="ARBA" id="ARBA00022821"/>
    </source>
</evidence>
<proteinExistence type="predicted"/>
<dbReference type="Pfam" id="PF23282">
    <property type="entry name" value="WHD_ROQ1"/>
    <property type="match status" value="1"/>
</dbReference>
<dbReference type="InterPro" id="IPR003591">
    <property type="entry name" value="Leu-rich_rpt_typical-subtyp"/>
</dbReference>
<dbReference type="Pfam" id="PF00931">
    <property type="entry name" value="NB-ARC"/>
    <property type="match status" value="1"/>
</dbReference>
<reference evidence="11 12" key="1">
    <citation type="journal article" date="2014" name="Nat. Genet.">
        <title>Genome sequence of the hot pepper provides insights into the evolution of pungency in Capsicum species.</title>
        <authorList>
            <person name="Kim S."/>
            <person name="Park M."/>
            <person name="Yeom S.I."/>
            <person name="Kim Y.M."/>
            <person name="Lee J.M."/>
            <person name="Lee H.A."/>
            <person name="Seo E."/>
            <person name="Choi J."/>
            <person name="Cheong K."/>
            <person name="Kim K.T."/>
            <person name="Jung K."/>
            <person name="Lee G.W."/>
            <person name="Oh S.K."/>
            <person name="Bae C."/>
            <person name="Kim S.B."/>
            <person name="Lee H.Y."/>
            <person name="Kim S.Y."/>
            <person name="Kim M.S."/>
            <person name="Kang B.C."/>
            <person name="Jo Y.D."/>
            <person name="Yang H.B."/>
            <person name="Jeong H.J."/>
            <person name="Kang W.H."/>
            <person name="Kwon J.K."/>
            <person name="Shin C."/>
            <person name="Lim J.Y."/>
            <person name="Park J.H."/>
            <person name="Huh J.H."/>
            <person name="Kim J.S."/>
            <person name="Kim B.D."/>
            <person name="Cohen O."/>
            <person name="Paran I."/>
            <person name="Suh M.C."/>
            <person name="Lee S.B."/>
            <person name="Kim Y.K."/>
            <person name="Shin Y."/>
            <person name="Noh S.J."/>
            <person name="Park J."/>
            <person name="Seo Y.S."/>
            <person name="Kwon S.Y."/>
            <person name="Kim H.A."/>
            <person name="Park J.M."/>
            <person name="Kim H.J."/>
            <person name="Choi S.B."/>
            <person name="Bosland P.W."/>
            <person name="Reeves G."/>
            <person name="Jo S.H."/>
            <person name="Lee B.W."/>
            <person name="Cho H.T."/>
            <person name="Choi H.S."/>
            <person name="Lee M.S."/>
            <person name="Yu Y."/>
            <person name="Do Choi Y."/>
            <person name="Park B.S."/>
            <person name="van Deynze A."/>
            <person name="Ashrafi H."/>
            <person name="Hill T."/>
            <person name="Kim W.T."/>
            <person name="Pai H.S."/>
            <person name="Ahn H.K."/>
            <person name="Yeam I."/>
            <person name="Giovannoni J.J."/>
            <person name="Rose J.K."/>
            <person name="Sorensen I."/>
            <person name="Lee S.J."/>
            <person name="Kim R.W."/>
            <person name="Choi I.Y."/>
            <person name="Choi B.S."/>
            <person name="Lim J.S."/>
            <person name="Lee Y.H."/>
            <person name="Choi D."/>
        </authorList>
    </citation>
    <scope>NUCLEOTIDE SEQUENCE [LARGE SCALE GENOMIC DNA]</scope>
    <source>
        <strain evidence="12">cv. CM334</strain>
    </source>
</reference>
<dbReference type="PROSITE" id="PS50104">
    <property type="entry name" value="TIR"/>
    <property type="match status" value="1"/>
</dbReference>
<dbReference type="SUPFAM" id="SSF56672">
    <property type="entry name" value="DNA/RNA polymerases"/>
    <property type="match status" value="1"/>
</dbReference>
<evidence type="ECO:0000259" key="10">
    <source>
        <dbReference type="PROSITE" id="PS50104"/>
    </source>
</evidence>
<dbReference type="Pfam" id="PF01582">
    <property type="entry name" value="TIR"/>
    <property type="match status" value="1"/>
</dbReference>
<dbReference type="Pfam" id="PF07727">
    <property type="entry name" value="RVT_2"/>
    <property type="match status" value="2"/>
</dbReference>
<dbReference type="InterPro" id="IPR000157">
    <property type="entry name" value="TIR_dom"/>
</dbReference>
<dbReference type="GO" id="GO:0051707">
    <property type="term" value="P:response to other organism"/>
    <property type="evidence" value="ECO:0007669"/>
    <property type="project" value="UniProtKB-ARBA"/>
</dbReference>
<dbReference type="PANTHER" id="PTHR11017:SF393">
    <property type="entry name" value="ADP-RIBOSYL CYCLASE_CYCLIC ADP-RIBOSE HYDROLASE"/>
    <property type="match status" value="1"/>
</dbReference>
<evidence type="ECO:0000256" key="4">
    <source>
        <dbReference type="ARBA" id="ARBA00022750"/>
    </source>
</evidence>
<evidence type="ECO:0000256" key="1">
    <source>
        <dbReference type="ARBA" id="ARBA00004170"/>
    </source>
</evidence>
<sequence length="2008" mass="229824">MSEGTSLEDHLSVFKKTISNLETLEVKYDDEDLGLILLCMLPASCTTFRDTILYSRDTLTIDKVYDVLFSKEKMKHLVNGLDTQRDSLIVRGGRTHERNSGGDDRNIEKREAPKSKGSQPEKSGEASFVKDGVSDGELLIVSDGNSNPCEDWILDSACTLHMCHNRDWFTTYETVSKGVVLMENHTPCKIAGIGVIRLKMFDGVVRTLGDVWYVPNLKRNLIFLSTLDSNGYRYIGEGRVLKVTKESDIAKIWHIRLGRMSENEVTELSRRRLLDGHSLTKLEFHEHCIFGKQKRVRFTKGIYSTKGTLDYIHSDLWVLLEEQNNDVLPTFKEWKLMIKKQTGKQVKRLQTDNDGPKREIRPPQKYTEADLVAYALNVPENIDSDEEPSSYSEAVSCYDSERWMIAMQEEMESLHKTDTWDLVRLPKDKKVVRCKWIFKKKEGTSGVEDARYKERLVAKGYSQVPAVDFIDVFSPVVKHSSIRALLGIVAVHDLELEQLDVKTAFLHGEREEDIYMHQPECFIVSGKEDCFGQNRDGVIGYVDSDFVRDHDKKRSLTGYVFTIGGCAIIWKATLQTTVALSTTEADQSAIFLTKDQMFHERTKHIDVRYHFVREIIARGDIVVTNFSTHDNPIDIMTKTLPIAKFEHCLHLTSMASSFSFASNLQYRPRWKYAVFLSFRGEDTRKTFAGHLYQGLKSRGLFTFLDDTRIEDGDSIPEELLNSIEVSQFAVVVFSKNFATSRWCLNELVKIMECNKQENGQTVIPIFYDVDPSHVRNQRGDFEKSFEEYELKYKDDVEGMQKVQRWRTALTDAANLKGHDIRDGNESEKIQQIVDCISSKLYKTRYSLSSLQDVVGINAHLEKLKPLLQIEINDVRMVGIWGIGGVGKTTVARAIFDTLSYRFKAACFLADVKENAKRNQLHSLQNILLSELLRKKDDYINNKLDGKSMIPKRLCYMKVLIVLDDIDHSDHLEYLAGGLHWFGDGSRVVITTRNRQLIENDDAIYEVSTLPGDEAMLLFNQHAFKNKIPDERFKTFSLEVVNHAKGLPLALKVWGSLLRRKDLTQWRRIIDKIKDKSTSEIVEKLKISYDGLESEEQKMFLDMACFLRGYHKSEVLRVLESYSIGSECGLDVLIDKSLVFISGDDRLEMHDLIEDMGRYVVKMQKELGEPSRIWDVEDFEEVMLNNTETKAMESIWLENDSVKKLFFSKEVMKNMKRLKLLYINKFDTHDAIEYLPNSLGWIQIFGYPWESLPEDFEPKRLVHLDLFQGSLHHLWFETKNLPCLRKLDLSRSRNLIQTPDFRAMPNLEHLYLVSCMNLKEVHHSLGNCRKLIHLSLNCCESLKRFPCVSVESLEYLDLEKCYSLEKFPEMIGEVKPSSNQYRTHITRGVLCLNKMKNLVALPSSICKLKCLVKLNVSYCFKVESLPEEIGDLENLEDLDARFTLISRPPSSIVRLNKLKFLSFEKNKKKPSSTEYLTQGVLFVFPRVNKGLHSLKILNLCHCNLIDGGLLEDIGCLHSLEELTLSGNNFEYFPQSIAQLGALRFLDLSHCNKINFELIVGMKNLETLNLSCCNLIDGELPDDIGCLSSLKELNLSGNNFGHLPRSIAQLGALQCLDVSHCKRLTQLPEFPVQLDTIEADWTNYWICNSLFQNISLLQHDISASDSLSLRVITAHLIHLSDDGMSCITRKLVLSNHSEYSPNGVHFFLIPFAGLWDISKANGTTPNDYRHIMIKRKEDGSADRYKTQLVAKGFTQRPVIDFHATFSIVVKPTTFRIILSVILRHNWNLDVNNTFLRGNLTQEVYMAQPPGFTNDDKSTHICWLCNTIYGLKQSPRAWYIALTGYLSSIRFIKTKLDASLLVRQGLGDTMFVLVYMDDITITGSNTFHIDQKVVKHVLHYLHVTIQLGLRVTPIEDFNLHVYSDDADWGGDTADRVSTSGYILFLGHNPISLSSKKKNIVSHSSTESVYRAVANAFSETLWVNNLLAELRFPVHQMPTIYCDNLGATFHPP</sequence>
<comment type="subcellular location">
    <subcellularLocation>
        <location evidence="1">Membrane</location>
        <topology evidence="1">Peripheral membrane protein</topology>
    </subcellularLocation>
</comment>
<evidence type="ECO:0000256" key="9">
    <source>
        <dbReference type="SAM" id="MobiDB-lite"/>
    </source>
</evidence>
<comment type="caution">
    <text evidence="11">The sequence shown here is derived from an EMBL/GenBank/DDBJ whole genome shotgun (WGS) entry which is preliminary data.</text>
</comment>
<keyword evidence="3" id="KW-0677">Repeat</keyword>
<name>A0A2G2Y4V4_CAPAN</name>
<dbReference type="InterPro" id="IPR001611">
    <property type="entry name" value="Leu-rich_rpt"/>
</dbReference>
<dbReference type="Gene3D" id="3.40.50.10140">
    <property type="entry name" value="Toll/interleukin-1 receptor homology (TIR) domain"/>
    <property type="match status" value="1"/>
</dbReference>
<dbReference type="Pfam" id="PF22936">
    <property type="entry name" value="Pol_BBD"/>
    <property type="match status" value="1"/>
</dbReference>
<dbReference type="GO" id="GO:0043531">
    <property type="term" value="F:ADP binding"/>
    <property type="evidence" value="ECO:0007669"/>
    <property type="project" value="InterPro"/>
</dbReference>
<dbReference type="InterPro" id="IPR054722">
    <property type="entry name" value="PolX-like_BBD"/>
</dbReference>
<organism evidence="11 12">
    <name type="scientific">Capsicum annuum</name>
    <name type="common">Capsicum pepper</name>
    <dbReference type="NCBI Taxonomy" id="4072"/>
    <lineage>
        <taxon>Eukaryota</taxon>
        <taxon>Viridiplantae</taxon>
        <taxon>Streptophyta</taxon>
        <taxon>Embryophyta</taxon>
        <taxon>Tracheophyta</taxon>
        <taxon>Spermatophyta</taxon>
        <taxon>Magnoliopsida</taxon>
        <taxon>eudicotyledons</taxon>
        <taxon>Gunneridae</taxon>
        <taxon>Pentapetalae</taxon>
        <taxon>asterids</taxon>
        <taxon>lamiids</taxon>
        <taxon>Solanales</taxon>
        <taxon>Solanaceae</taxon>
        <taxon>Solanoideae</taxon>
        <taxon>Capsiceae</taxon>
        <taxon>Capsicum</taxon>
    </lineage>
</organism>
<dbReference type="InterPro" id="IPR043502">
    <property type="entry name" value="DNA/RNA_pol_sf"/>
</dbReference>
<dbReference type="InterPro" id="IPR036390">
    <property type="entry name" value="WH_DNA-bd_sf"/>
</dbReference>
<evidence type="ECO:0000256" key="6">
    <source>
        <dbReference type="ARBA" id="ARBA00023027"/>
    </source>
</evidence>
<dbReference type="InterPro" id="IPR058192">
    <property type="entry name" value="WHD_ROQ1-like"/>
</dbReference>
<evidence type="ECO:0000313" key="12">
    <source>
        <dbReference type="Proteomes" id="UP000222542"/>
    </source>
</evidence>
<keyword evidence="8" id="KW-0472">Membrane</keyword>
<dbReference type="GO" id="GO:0004190">
    <property type="term" value="F:aspartic-type endopeptidase activity"/>
    <property type="evidence" value="ECO:0007669"/>
    <property type="project" value="UniProtKB-KW"/>
</dbReference>
<dbReference type="EMBL" id="AYRZ02000012">
    <property type="protein sequence ID" value="PHT64729.1"/>
    <property type="molecule type" value="Genomic_DNA"/>
</dbReference>
<protein>
    <submittedName>
        <fullName evidence="11">TMV resistance protein N</fullName>
    </submittedName>
</protein>
<dbReference type="Gene3D" id="3.40.50.300">
    <property type="entry name" value="P-loop containing nucleotide triphosphate hydrolases"/>
    <property type="match status" value="1"/>
</dbReference>
<dbReference type="InterPro" id="IPR025724">
    <property type="entry name" value="GAG-pre-integrase_dom"/>
</dbReference>
<dbReference type="SUPFAM" id="SSF46785">
    <property type="entry name" value="Winged helix' DNA-binding domain"/>
    <property type="match status" value="1"/>
</dbReference>
<dbReference type="Proteomes" id="UP000222542">
    <property type="component" value="Unassembled WGS sequence"/>
</dbReference>
<keyword evidence="2" id="KW-0433">Leucine-rich repeat</keyword>
<dbReference type="InterPro" id="IPR027417">
    <property type="entry name" value="P-loop_NTPase"/>
</dbReference>
<evidence type="ECO:0000256" key="8">
    <source>
        <dbReference type="ARBA" id="ARBA00023136"/>
    </source>
</evidence>
<keyword evidence="12" id="KW-1185">Reference proteome</keyword>
<dbReference type="InterPro" id="IPR044974">
    <property type="entry name" value="Disease_R_plants"/>
</dbReference>
<evidence type="ECO:0000313" key="11">
    <source>
        <dbReference type="EMBL" id="PHT64729.1"/>
    </source>
</evidence>
<dbReference type="InterPro" id="IPR032675">
    <property type="entry name" value="LRR_dom_sf"/>
</dbReference>
<dbReference type="PRINTS" id="PR00364">
    <property type="entry name" value="DISEASERSIST"/>
</dbReference>